<keyword evidence="1" id="KW-0812">Transmembrane</keyword>
<organism evidence="2">
    <name type="scientific">marine sediment metagenome</name>
    <dbReference type="NCBI Taxonomy" id="412755"/>
    <lineage>
        <taxon>unclassified sequences</taxon>
        <taxon>metagenomes</taxon>
        <taxon>ecological metagenomes</taxon>
    </lineage>
</organism>
<evidence type="ECO:0000313" key="2">
    <source>
        <dbReference type="EMBL" id="KKN26482.1"/>
    </source>
</evidence>
<keyword evidence="1" id="KW-0472">Membrane</keyword>
<sequence>MFEESKITFSKYVNDAGISDSLQAECLDSDILMLPPELKGSTYPEMTNDIYKFLQQELPEGLKINLPVEDDDYEETRFYEVITMVAVFLVTSIAIPIVVNILSHFFIKKMEKKKKKSLINFTFIVDDKDGNKSKKTTYEGNNEGFRDFLTHFPKISKKE</sequence>
<comment type="caution">
    <text evidence="2">The sequence shown here is derived from an EMBL/GenBank/DDBJ whole genome shotgun (WGS) entry which is preliminary data.</text>
</comment>
<dbReference type="EMBL" id="LAZR01002715">
    <property type="protein sequence ID" value="KKN26482.1"/>
    <property type="molecule type" value="Genomic_DNA"/>
</dbReference>
<evidence type="ECO:0000256" key="1">
    <source>
        <dbReference type="SAM" id="Phobius"/>
    </source>
</evidence>
<gene>
    <name evidence="2" type="ORF">LCGC14_0874280</name>
</gene>
<dbReference type="AlphaFoldDB" id="A0A0F9PPF5"/>
<feature type="transmembrane region" description="Helical" evidence="1">
    <location>
        <begin position="81"/>
        <end position="107"/>
    </location>
</feature>
<protein>
    <submittedName>
        <fullName evidence="2">Uncharacterized protein</fullName>
    </submittedName>
</protein>
<reference evidence="2" key="1">
    <citation type="journal article" date="2015" name="Nature">
        <title>Complex archaea that bridge the gap between prokaryotes and eukaryotes.</title>
        <authorList>
            <person name="Spang A."/>
            <person name="Saw J.H."/>
            <person name="Jorgensen S.L."/>
            <person name="Zaremba-Niedzwiedzka K."/>
            <person name="Martijn J."/>
            <person name="Lind A.E."/>
            <person name="van Eijk R."/>
            <person name="Schleper C."/>
            <person name="Guy L."/>
            <person name="Ettema T.J."/>
        </authorList>
    </citation>
    <scope>NUCLEOTIDE SEQUENCE</scope>
</reference>
<accession>A0A0F9PPF5</accession>
<keyword evidence="1" id="KW-1133">Transmembrane helix</keyword>
<name>A0A0F9PPF5_9ZZZZ</name>
<proteinExistence type="predicted"/>